<dbReference type="AlphaFoldDB" id="A0A7V2WVQ3"/>
<evidence type="ECO:0000313" key="1">
    <source>
        <dbReference type="EMBL" id="HFC93368.1"/>
    </source>
</evidence>
<dbReference type="Proteomes" id="UP000885750">
    <property type="component" value="Unassembled WGS sequence"/>
</dbReference>
<accession>A0A7V2WVQ3</accession>
<protein>
    <submittedName>
        <fullName evidence="1">Uncharacterized protein</fullName>
    </submittedName>
</protein>
<dbReference type="EMBL" id="DRMS01000420">
    <property type="protein sequence ID" value="HFC93368.1"/>
    <property type="molecule type" value="Genomic_DNA"/>
</dbReference>
<feature type="non-terminal residue" evidence="1">
    <location>
        <position position="81"/>
    </location>
</feature>
<reference evidence="1" key="1">
    <citation type="journal article" date="2020" name="mSystems">
        <title>Genome- and Community-Level Interaction Insights into Carbon Utilization and Element Cycling Functions of Hydrothermarchaeota in Hydrothermal Sediment.</title>
        <authorList>
            <person name="Zhou Z."/>
            <person name="Liu Y."/>
            <person name="Xu W."/>
            <person name="Pan J."/>
            <person name="Luo Z.H."/>
            <person name="Li M."/>
        </authorList>
    </citation>
    <scope>NUCLEOTIDE SEQUENCE [LARGE SCALE GENOMIC DNA]</scope>
    <source>
        <strain evidence="1">HyVt-493</strain>
    </source>
</reference>
<sequence>MNVFDGCSQAHECFEIIDCDEDPMNISGTVINTCPTYDYGEITVSASGGGGGPYSYSWSNGSSSPSIDELPEGEYCVTATS</sequence>
<name>A0A7V2WVQ3_LEUMU</name>
<organism evidence="1">
    <name type="scientific">Leucothrix mucor</name>
    <dbReference type="NCBI Taxonomy" id="45248"/>
    <lineage>
        <taxon>Bacteria</taxon>
        <taxon>Pseudomonadati</taxon>
        <taxon>Pseudomonadota</taxon>
        <taxon>Gammaproteobacteria</taxon>
        <taxon>Thiotrichales</taxon>
        <taxon>Thiotrichaceae</taxon>
        <taxon>Leucothrix</taxon>
    </lineage>
</organism>
<gene>
    <name evidence="1" type="ORF">ENJ51_11220</name>
</gene>
<comment type="caution">
    <text evidence="1">The sequence shown here is derived from an EMBL/GenBank/DDBJ whole genome shotgun (WGS) entry which is preliminary data.</text>
</comment>
<proteinExistence type="predicted"/>